<name>A0ABW5N670_9FLAO</name>
<gene>
    <name evidence="2" type="ORF">ACFSTE_06285</name>
</gene>
<sequence length="164" mass="19039">MIKCKLFILAIVFISVVSCDNNRVFDEYQTLPASVWKKDKTLTFVIPKLDSLQPYNLFINIRNNDDYEYSNLFLISEMKFPNGKIIKDTLEYQMAAPNGSWLGTGFSDLKESKLWYKEQVKFLEDGDYEISIQHAMRKNGEVYGVDELLGITEVGFRIEFAINH</sequence>
<dbReference type="NCBIfam" id="TIGR03511">
    <property type="entry name" value="GldH_lipo"/>
    <property type="match status" value="1"/>
</dbReference>
<evidence type="ECO:0000256" key="1">
    <source>
        <dbReference type="SAM" id="SignalP"/>
    </source>
</evidence>
<evidence type="ECO:0000313" key="2">
    <source>
        <dbReference type="EMBL" id="MFD2590434.1"/>
    </source>
</evidence>
<feature type="signal peptide" evidence="1">
    <location>
        <begin position="1"/>
        <end position="19"/>
    </location>
</feature>
<reference evidence="3" key="1">
    <citation type="journal article" date="2019" name="Int. J. Syst. Evol. Microbiol.">
        <title>The Global Catalogue of Microorganisms (GCM) 10K type strain sequencing project: providing services to taxonomists for standard genome sequencing and annotation.</title>
        <authorList>
            <consortium name="The Broad Institute Genomics Platform"/>
            <consortium name="The Broad Institute Genome Sequencing Center for Infectious Disease"/>
            <person name="Wu L."/>
            <person name="Ma J."/>
        </authorList>
    </citation>
    <scope>NUCLEOTIDE SEQUENCE [LARGE SCALE GENOMIC DNA]</scope>
    <source>
        <strain evidence="3">KCTC 42423</strain>
    </source>
</reference>
<dbReference type="InterPro" id="IPR020018">
    <property type="entry name" value="Motility-assoc_lipoprot_GldH"/>
</dbReference>
<comment type="caution">
    <text evidence="2">The sequence shown here is derived from an EMBL/GenBank/DDBJ whole genome shotgun (WGS) entry which is preliminary data.</text>
</comment>
<keyword evidence="3" id="KW-1185">Reference proteome</keyword>
<dbReference type="PROSITE" id="PS51257">
    <property type="entry name" value="PROKAR_LIPOPROTEIN"/>
    <property type="match status" value="1"/>
</dbReference>
<dbReference type="Proteomes" id="UP001597459">
    <property type="component" value="Unassembled WGS sequence"/>
</dbReference>
<protein>
    <submittedName>
        <fullName evidence="2">Gliding motility lipoprotein GldH</fullName>
    </submittedName>
</protein>
<feature type="chain" id="PRO_5047502728" evidence="1">
    <location>
        <begin position="20"/>
        <end position="164"/>
    </location>
</feature>
<keyword evidence="1" id="KW-0732">Signal</keyword>
<proteinExistence type="predicted"/>
<accession>A0ABW5N670</accession>
<keyword evidence="2" id="KW-0449">Lipoprotein</keyword>
<evidence type="ECO:0000313" key="3">
    <source>
        <dbReference type="Proteomes" id="UP001597459"/>
    </source>
</evidence>
<dbReference type="RefSeq" id="WP_378257565.1">
    <property type="nucleotide sequence ID" value="NZ_JBHSJV010000001.1"/>
</dbReference>
<dbReference type="EMBL" id="JBHULX010000004">
    <property type="protein sequence ID" value="MFD2590434.1"/>
    <property type="molecule type" value="Genomic_DNA"/>
</dbReference>
<organism evidence="2 3">
    <name type="scientific">Aquimarina hainanensis</name>
    <dbReference type="NCBI Taxonomy" id="1578017"/>
    <lineage>
        <taxon>Bacteria</taxon>
        <taxon>Pseudomonadati</taxon>
        <taxon>Bacteroidota</taxon>
        <taxon>Flavobacteriia</taxon>
        <taxon>Flavobacteriales</taxon>
        <taxon>Flavobacteriaceae</taxon>
        <taxon>Aquimarina</taxon>
    </lineage>
</organism>
<dbReference type="Pfam" id="PF14109">
    <property type="entry name" value="GldH_lipo"/>
    <property type="match status" value="1"/>
</dbReference>